<organism evidence="5 6">
    <name type="scientific">Sulfoacidibacillus thermotolerans</name>
    <name type="common">Acidibacillus sulfuroxidans</name>
    <dbReference type="NCBI Taxonomy" id="1765684"/>
    <lineage>
        <taxon>Bacteria</taxon>
        <taxon>Bacillati</taxon>
        <taxon>Bacillota</taxon>
        <taxon>Bacilli</taxon>
        <taxon>Bacillales</taxon>
        <taxon>Alicyclobacillaceae</taxon>
        <taxon>Sulfoacidibacillus</taxon>
    </lineage>
</organism>
<dbReference type="PROSITE" id="PS51746">
    <property type="entry name" value="PPM_2"/>
    <property type="match status" value="1"/>
</dbReference>
<dbReference type="EMBL" id="MPDK01000003">
    <property type="protein sequence ID" value="PWI58457.1"/>
    <property type="molecule type" value="Genomic_DNA"/>
</dbReference>
<dbReference type="GO" id="GO:0004722">
    <property type="term" value="F:protein serine/threonine phosphatase activity"/>
    <property type="evidence" value="ECO:0007669"/>
    <property type="project" value="InterPro"/>
</dbReference>
<evidence type="ECO:0000256" key="1">
    <source>
        <dbReference type="ARBA" id="ARBA00022801"/>
    </source>
</evidence>
<feature type="transmembrane region" description="Helical" evidence="3">
    <location>
        <begin position="240"/>
        <end position="265"/>
    </location>
</feature>
<evidence type="ECO:0000259" key="4">
    <source>
        <dbReference type="PROSITE" id="PS51746"/>
    </source>
</evidence>
<dbReference type="SUPFAM" id="SSF81606">
    <property type="entry name" value="PP2C-like"/>
    <property type="match status" value="1"/>
</dbReference>
<dbReference type="RefSeq" id="WP_181362848.1">
    <property type="nucleotide sequence ID" value="NZ_MPDK01000003.1"/>
</dbReference>
<feature type="domain" description="PPM-type phosphatase" evidence="4">
    <location>
        <begin position="607"/>
        <end position="817"/>
    </location>
</feature>
<dbReference type="InterPro" id="IPR036457">
    <property type="entry name" value="PPM-type-like_dom_sf"/>
</dbReference>
<protein>
    <submittedName>
        <fullName evidence="5">Stage II sporulation protein E</fullName>
    </submittedName>
</protein>
<name>A0A2U3DAZ5_SULT2</name>
<dbReference type="AlphaFoldDB" id="A0A2U3DAZ5"/>
<keyword evidence="3" id="KW-1133">Transmembrane helix</keyword>
<feature type="transmembrane region" description="Helical" evidence="3">
    <location>
        <begin position="209"/>
        <end position="228"/>
    </location>
</feature>
<feature type="compositionally biased region" description="Basic and acidic residues" evidence="2">
    <location>
        <begin position="843"/>
        <end position="856"/>
    </location>
</feature>
<gene>
    <name evidence="5" type="ORF">BM613_02705</name>
</gene>
<dbReference type="Pfam" id="PF07228">
    <property type="entry name" value="SpoIIE"/>
    <property type="match status" value="1"/>
</dbReference>
<dbReference type="InterPro" id="IPR052016">
    <property type="entry name" value="Bact_Sigma-Reg"/>
</dbReference>
<keyword evidence="3" id="KW-0812">Transmembrane</keyword>
<keyword evidence="6" id="KW-1185">Reference proteome</keyword>
<evidence type="ECO:0000256" key="2">
    <source>
        <dbReference type="SAM" id="MobiDB-lite"/>
    </source>
</evidence>
<feature type="transmembrane region" description="Helical" evidence="3">
    <location>
        <begin position="93"/>
        <end position="110"/>
    </location>
</feature>
<dbReference type="SMART" id="SM00331">
    <property type="entry name" value="PP2C_SIG"/>
    <property type="match status" value="1"/>
</dbReference>
<feature type="transmembrane region" description="Helical" evidence="3">
    <location>
        <begin position="168"/>
        <end position="189"/>
    </location>
</feature>
<keyword evidence="1" id="KW-0378">Hydrolase</keyword>
<accession>A0A2U3DAZ5</accession>
<dbReference type="Pfam" id="PF19732">
    <property type="entry name" value="SpoIIE_N"/>
    <property type="match status" value="1"/>
</dbReference>
<sequence length="856" mass="93591">MHSKSKQKRRMGYGHRPSIHLVSATSDSRSHGMPPQVDFSQSTPSSFGQFLLRARYLLLALVGGYLMGRAVILNTLTPFALAGYAVSLHMRKGTSWSVGIGLLLGSLSAMSAGANPILLLAMLVSYRFLMYFFTRWDRVDVHAIPFLVFAVDAGFRIGFVLPTSHLDLFSVGMAIVDGVLAFLLTLMFLQLPPLLTAARAKKQWQTDEVIGLVILLASLMTGLQGVEIHGISLEGLFARYLVVLFAAVGGAGIGGTVGIVTGVILSLGTLTMSPLIGVLGFAGVLAGLLREGKRFFSGVGFLVGSAVLALYSAHPAQAWQSIWLSAFAVLLFYLTPKSLFAALARVTPGTADHTLRQQEHVRRIKAMMTSRIEEVATVFSELGASFASAIETPKHLEDKSEHAIELSKNEICMSCRRFERCWQREPDHTLAEFREALQQLEKDGDLSLQNVPKPFYSRCIKLDRILPALKRAEIMAAREHVLLRQVRESRQLVASQLVGVGAIMRDLAQEIKREEGTSRKQEAQIMATLEKLGLEVQGVDIISLEEGKVEIEVLQMHPSGHDECGKLIAPLLSEVLGETITVKKTDPSPDGSYQVVTLASAKRFQVSSGYASAAKDGTLQSGDFFNVVDVGNGRFALALSDGMGNGERAHSESSAAVSIVQQVLKAGFDETLAIKTVNSALLLRTDQEMYATLDLAIVDLFTAQTEFLKVGSVPSYIKQGKRVQVLHGQSIPIGILTDIEVQTQHVSLAEGDIVIFMSDGVVEAVSHLQDPDGWIQRQLERFDSEDPQIVADLLLESSVRAAGGVIKDDMTILCAKIEKFRPEWSTIRLPDLPTIRSKKDRNRPKSSERHRQLVQV</sequence>
<dbReference type="Gene3D" id="3.60.40.10">
    <property type="entry name" value="PPM-type phosphatase domain"/>
    <property type="match status" value="1"/>
</dbReference>
<dbReference type="InterPro" id="IPR045768">
    <property type="entry name" value="SpoIIE_N"/>
</dbReference>
<keyword evidence="3" id="KW-0472">Membrane</keyword>
<evidence type="ECO:0000313" key="5">
    <source>
        <dbReference type="EMBL" id="PWI58457.1"/>
    </source>
</evidence>
<feature type="transmembrane region" description="Helical" evidence="3">
    <location>
        <begin position="271"/>
        <end position="288"/>
    </location>
</feature>
<comment type="caution">
    <text evidence="5">The sequence shown here is derived from an EMBL/GenBank/DDBJ whole genome shotgun (WGS) entry which is preliminary data.</text>
</comment>
<dbReference type="InterPro" id="IPR001932">
    <property type="entry name" value="PPM-type_phosphatase-like_dom"/>
</dbReference>
<feature type="transmembrane region" description="Helical" evidence="3">
    <location>
        <begin position="142"/>
        <end position="161"/>
    </location>
</feature>
<feature type="transmembrane region" description="Helical" evidence="3">
    <location>
        <begin position="295"/>
        <end position="312"/>
    </location>
</feature>
<evidence type="ECO:0000313" key="6">
    <source>
        <dbReference type="Proteomes" id="UP000245380"/>
    </source>
</evidence>
<proteinExistence type="predicted"/>
<dbReference type="PANTHER" id="PTHR43156:SF2">
    <property type="entry name" value="STAGE II SPORULATION PROTEIN E"/>
    <property type="match status" value="1"/>
</dbReference>
<evidence type="ECO:0000256" key="3">
    <source>
        <dbReference type="SAM" id="Phobius"/>
    </source>
</evidence>
<reference evidence="5 6" key="1">
    <citation type="submission" date="2016-11" db="EMBL/GenBank/DDBJ databases">
        <title>Comparative genomics of Acidibacillus ferroxidans species.</title>
        <authorList>
            <person name="Oliveira G."/>
            <person name="Nunes G."/>
            <person name="Oliveira R."/>
            <person name="Araujo F."/>
            <person name="Salim A."/>
            <person name="Scholte L."/>
            <person name="Morais D."/>
            <person name="Nancucheo I."/>
            <person name="Johnson D.B."/>
            <person name="Grail B."/>
            <person name="Bittencourt J."/>
            <person name="Valadares R."/>
        </authorList>
    </citation>
    <scope>NUCLEOTIDE SEQUENCE [LARGE SCALE GENOMIC DNA]</scope>
    <source>
        <strain evidence="5 6">Y002</strain>
    </source>
</reference>
<dbReference type="InterPro" id="IPR014221">
    <property type="entry name" value="SpoII_E"/>
</dbReference>
<feature type="transmembrane region" description="Helical" evidence="3">
    <location>
        <begin position="56"/>
        <end position="81"/>
    </location>
</feature>
<feature type="transmembrane region" description="Helical" evidence="3">
    <location>
        <begin position="318"/>
        <end position="335"/>
    </location>
</feature>
<feature type="region of interest" description="Disordered" evidence="2">
    <location>
        <begin position="835"/>
        <end position="856"/>
    </location>
</feature>
<dbReference type="Proteomes" id="UP000245380">
    <property type="component" value="Unassembled WGS sequence"/>
</dbReference>
<dbReference type="NCBIfam" id="TIGR02865">
    <property type="entry name" value="spore_II_E"/>
    <property type="match status" value="1"/>
</dbReference>
<dbReference type="PANTHER" id="PTHR43156">
    <property type="entry name" value="STAGE II SPORULATION PROTEIN E-RELATED"/>
    <property type="match status" value="1"/>
</dbReference>